<feature type="non-terminal residue" evidence="1">
    <location>
        <position position="1"/>
    </location>
</feature>
<dbReference type="Proteomes" id="UP000740883">
    <property type="component" value="Unassembled WGS sequence"/>
</dbReference>
<dbReference type="EMBL" id="SBJO01000338">
    <property type="protein sequence ID" value="KAF9761424.1"/>
    <property type="molecule type" value="Genomic_DNA"/>
</dbReference>
<sequence length="192" mass="22104">QTPRSKHCTKSVVKDQALSNYIKETFNSPNYNTTPVTIGNITFVDNRKYNPESNIVKKVEVLSKDVAPVETNLCSSKNQTVEVEKKLLKDNSPVLKIPHRDFKFKDTLEFFENLISKNQKLETIQPTKLSSISNVKPLNKLKSKNNSNQLETDLALEQNREESKYSIVLENKEEKMFSYKKVADFWKSLTSN</sequence>
<evidence type="ECO:0000313" key="1">
    <source>
        <dbReference type="EMBL" id="KAF9761424.1"/>
    </source>
</evidence>
<dbReference type="AlphaFoldDB" id="A0A9P6GX00"/>
<keyword evidence="2" id="KW-1185">Reference proteome</keyword>
<protein>
    <submittedName>
        <fullName evidence="1">Uncharacterized protein</fullName>
    </submittedName>
</protein>
<reference evidence="1 2" key="1">
    <citation type="journal article" date="2020" name="Genome Biol. Evol.">
        <title>Comparative genomics of strictly vertically transmitted, feminizing microsporidia endosymbionts of amphipod crustaceans.</title>
        <authorList>
            <person name="Cormier A."/>
            <person name="Chebbi M.A."/>
            <person name="Giraud I."/>
            <person name="Wattier R."/>
            <person name="Teixeira M."/>
            <person name="Gilbert C."/>
            <person name="Rigaud T."/>
            <person name="Cordaux R."/>
        </authorList>
    </citation>
    <scope>NUCLEOTIDE SEQUENCE [LARGE SCALE GENOMIC DNA]</scope>
    <source>
        <strain evidence="1 2">Ou3-Ou53</strain>
    </source>
</reference>
<comment type="caution">
    <text evidence="1">The sequence shown here is derived from an EMBL/GenBank/DDBJ whole genome shotgun (WGS) entry which is preliminary data.</text>
</comment>
<gene>
    <name evidence="1" type="ORF">NGRA_2657</name>
</gene>
<organism evidence="1 2">
    <name type="scientific">Nosema granulosis</name>
    <dbReference type="NCBI Taxonomy" id="83296"/>
    <lineage>
        <taxon>Eukaryota</taxon>
        <taxon>Fungi</taxon>
        <taxon>Fungi incertae sedis</taxon>
        <taxon>Microsporidia</taxon>
        <taxon>Nosematidae</taxon>
        <taxon>Nosema</taxon>
    </lineage>
</organism>
<accession>A0A9P6GX00</accession>
<name>A0A9P6GX00_9MICR</name>
<evidence type="ECO:0000313" key="2">
    <source>
        <dbReference type="Proteomes" id="UP000740883"/>
    </source>
</evidence>
<proteinExistence type="predicted"/>